<gene>
    <name evidence="4" type="ORF">PIB30_089741</name>
</gene>
<dbReference type="Proteomes" id="UP001341840">
    <property type="component" value="Unassembled WGS sequence"/>
</dbReference>
<keyword evidence="2" id="KW-1133">Transmembrane helix</keyword>
<reference evidence="4 5" key="1">
    <citation type="journal article" date="2023" name="Plants (Basel)">
        <title>Bridging the Gap: Combining Genomics and Transcriptomics Approaches to Understand Stylosanthes scabra, an Orphan Legume from the Brazilian Caatinga.</title>
        <authorList>
            <person name="Ferreira-Neto J.R.C."/>
            <person name="da Silva M.D."/>
            <person name="Binneck E."/>
            <person name="de Melo N.F."/>
            <person name="da Silva R.H."/>
            <person name="de Melo A.L.T.M."/>
            <person name="Pandolfi V."/>
            <person name="Bustamante F.O."/>
            <person name="Brasileiro-Vidal A.C."/>
            <person name="Benko-Iseppon A.M."/>
        </authorList>
    </citation>
    <scope>NUCLEOTIDE SEQUENCE [LARGE SCALE GENOMIC DNA]</scope>
    <source>
        <tissue evidence="4">Leaves</tissue>
    </source>
</reference>
<comment type="subcellular location">
    <subcellularLocation>
        <location evidence="1">Cell membrane</location>
        <topology evidence="1">Peripheral membrane protein</topology>
        <orientation evidence="1">Cytoplasmic side</orientation>
    </subcellularLocation>
</comment>
<name>A0ABU6UTI3_9FABA</name>
<evidence type="ECO:0000256" key="3">
    <source>
        <dbReference type="SAM" id="SignalP"/>
    </source>
</evidence>
<feature type="chain" id="PRO_5047495693" evidence="3">
    <location>
        <begin position="26"/>
        <end position="198"/>
    </location>
</feature>
<evidence type="ECO:0000256" key="2">
    <source>
        <dbReference type="SAM" id="Phobius"/>
    </source>
</evidence>
<keyword evidence="2" id="KW-0472">Membrane</keyword>
<feature type="transmembrane region" description="Helical" evidence="2">
    <location>
        <begin position="97"/>
        <end position="119"/>
    </location>
</feature>
<keyword evidence="2" id="KW-0812">Transmembrane</keyword>
<proteinExistence type="predicted"/>
<keyword evidence="3" id="KW-0732">Signal</keyword>
<dbReference type="Gene3D" id="1.25.40.20">
    <property type="entry name" value="Ankyrin repeat-containing domain"/>
    <property type="match status" value="1"/>
</dbReference>
<evidence type="ECO:0000313" key="5">
    <source>
        <dbReference type="Proteomes" id="UP001341840"/>
    </source>
</evidence>
<sequence>MHCAGFGAVCGAALLTVWLVGCAGSDAMLAAVRGSFISLFSRVRLLPESGVGLKKWRARGRENKVRDGKEEIQEGREGEEGTVAVTRLCRFLLTFHVLLRISILTSFSCVLLPFSPWFCQPLHLAARQKQPECLHALLDNGALVCASTDGYSYLGSMQLHMAAHGGSVDCFWMVLAWGADRLQLDSSRRIPFSVALKH</sequence>
<dbReference type="EMBL" id="JASCZI010122522">
    <property type="protein sequence ID" value="MED6164409.1"/>
    <property type="molecule type" value="Genomic_DNA"/>
</dbReference>
<dbReference type="InterPro" id="IPR002110">
    <property type="entry name" value="Ankyrin_rpt"/>
</dbReference>
<feature type="signal peptide" evidence="3">
    <location>
        <begin position="1"/>
        <end position="25"/>
    </location>
</feature>
<dbReference type="Pfam" id="PF00023">
    <property type="entry name" value="Ank"/>
    <property type="match status" value="1"/>
</dbReference>
<organism evidence="4 5">
    <name type="scientific">Stylosanthes scabra</name>
    <dbReference type="NCBI Taxonomy" id="79078"/>
    <lineage>
        <taxon>Eukaryota</taxon>
        <taxon>Viridiplantae</taxon>
        <taxon>Streptophyta</taxon>
        <taxon>Embryophyta</taxon>
        <taxon>Tracheophyta</taxon>
        <taxon>Spermatophyta</taxon>
        <taxon>Magnoliopsida</taxon>
        <taxon>eudicotyledons</taxon>
        <taxon>Gunneridae</taxon>
        <taxon>Pentapetalae</taxon>
        <taxon>rosids</taxon>
        <taxon>fabids</taxon>
        <taxon>Fabales</taxon>
        <taxon>Fabaceae</taxon>
        <taxon>Papilionoideae</taxon>
        <taxon>50 kb inversion clade</taxon>
        <taxon>dalbergioids sensu lato</taxon>
        <taxon>Dalbergieae</taxon>
        <taxon>Pterocarpus clade</taxon>
        <taxon>Stylosanthes</taxon>
    </lineage>
</organism>
<comment type="caution">
    <text evidence="4">The sequence shown here is derived from an EMBL/GenBank/DDBJ whole genome shotgun (WGS) entry which is preliminary data.</text>
</comment>
<keyword evidence="5" id="KW-1185">Reference proteome</keyword>
<dbReference type="InterPro" id="IPR036770">
    <property type="entry name" value="Ankyrin_rpt-contain_sf"/>
</dbReference>
<protein>
    <submittedName>
        <fullName evidence="4">Uncharacterized protein</fullName>
    </submittedName>
</protein>
<dbReference type="SUPFAM" id="SSF48403">
    <property type="entry name" value="Ankyrin repeat"/>
    <property type="match status" value="1"/>
</dbReference>
<evidence type="ECO:0000313" key="4">
    <source>
        <dbReference type="EMBL" id="MED6164409.1"/>
    </source>
</evidence>
<accession>A0ABU6UTI3</accession>
<evidence type="ECO:0000256" key="1">
    <source>
        <dbReference type="ARBA" id="ARBA00004413"/>
    </source>
</evidence>